<dbReference type="SUPFAM" id="SSF52540">
    <property type="entry name" value="P-loop containing nucleoside triphosphate hydrolases"/>
    <property type="match status" value="1"/>
</dbReference>
<evidence type="ECO:0000256" key="4">
    <source>
        <dbReference type="ARBA" id="ARBA00022840"/>
    </source>
</evidence>
<evidence type="ECO:0000256" key="1">
    <source>
        <dbReference type="ARBA" id="ARBA00005417"/>
    </source>
</evidence>
<comment type="similarity">
    <text evidence="1">Belongs to the ABC transporter superfamily.</text>
</comment>
<gene>
    <name evidence="6" type="ORF">KTA_32500</name>
</gene>
<dbReference type="InterPro" id="IPR017871">
    <property type="entry name" value="ABC_transporter-like_CS"/>
</dbReference>
<feature type="domain" description="ABC transporter" evidence="5">
    <location>
        <begin position="24"/>
        <end position="251"/>
    </location>
</feature>
<dbReference type="GO" id="GO:0016887">
    <property type="term" value="F:ATP hydrolysis activity"/>
    <property type="evidence" value="ECO:0007669"/>
    <property type="project" value="InterPro"/>
</dbReference>
<dbReference type="GO" id="GO:0005524">
    <property type="term" value="F:ATP binding"/>
    <property type="evidence" value="ECO:0007669"/>
    <property type="project" value="UniProtKB-KW"/>
</dbReference>
<evidence type="ECO:0000256" key="3">
    <source>
        <dbReference type="ARBA" id="ARBA00022741"/>
    </source>
</evidence>
<dbReference type="PROSITE" id="PS50893">
    <property type="entry name" value="ABC_TRANSPORTER_2"/>
    <property type="match status" value="1"/>
</dbReference>
<organism evidence="6">
    <name type="scientific">Thermogemmatispora argillosa</name>
    <dbReference type="NCBI Taxonomy" id="2045280"/>
    <lineage>
        <taxon>Bacteria</taxon>
        <taxon>Bacillati</taxon>
        <taxon>Chloroflexota</taxon>
        <taxon>Ktedonobacteria</taxon>
        <taxon>Thermogemmatisporales</taxon>
        <taxon>Thermogemmatisporaceae</taxon>
        <taxon>Thermogemmatispora</taxon>
    </lineage>
</organism>
<dbReference type="PROSITE" id="PS00211">
    <property type="entry name" value="ABC_TRANSPORTER_1"/>
    <property type="match status" value="1"/>
</dbReference>
<evidence type="ECO:0000259" key="5">
    <source>
        <dbReference type="PROSITE" id="PS50893"/>
    </source>
</evidence>
<name>A0A455T6F1_9CHLR</name>
<dbReference type="SMART" id="SM00382">
    <property type="entry name" value="AAA"/>
    <property type="match status" value="1"/>
</dbReference>
<dbReference type="EMBL" id="AP019377">
    <property type="protein sequence ID" value="BBH95051.1"/>
    <property type="molecule type" value="Genomic_DNA"/>
</dbReference>
<reference evidence="6" key="1">
    <citation type="submission" date="2018-12" db="EMBL/GenBank/DDBJ databases">
        <title>Novel natural products biosynthetic potential of the class Ktedonobacteria.</title>
        <authorList>
            <person name="Zheng Y."/>
            <person name="Saitou A."/>
            <person name="Wang C.M."/>
            <person name="Toyoda A."/>
            <person name="Minakuchi Y."/>
            <person name="Sekiguchi Y."/>
            <person name="Ueda K."/>
            <person name="Takano H."/>
            <person name="Sakai Y."/>
            <person name="Yokota A."/>
            <person name="Yabe S."/>
        </authorList>
    </citation>
    <scope>NUCLEOTIDE SEQUENCE</scope>
    <source>
        <strain evidence="6">A3-2</strain>
    </source>
</reference>
<evidence type="ECO:0000256" key="2">
    <source>
        <dbReference type="ARBA" id="ARBA00022448"/>
    </source>
</evidence>
<dbReference type="CDD" id="cd03268">
    <property type="entry name" value="ABC_BcrA_bacitracin_resist"/>
    <property type="match status" value="1"/>
</dbReference>
<dbReference type="InterPro" id="IPR027417">
    <property type="entry name" value="P-loop_NTPase"/>
</dbReference>
<dbReference type="AlphaFoldDB" id="A0A455T6F1"/>
<evidence type="ECO:0000313" key="6">
    <source>
        <dbReference type="EMBL" id="BBH95051.1"/>
    </source>
</evidence>
<dbReference type="InterPro" id="IPR003439">
    <property type="entry name" value="ABC_transporter-like_ATP-bd"/>
</dbReference>
<dbReference type="PANTHER" id="PTHR43335">
    <property type="entry name" value="ABC TRANSPORTER, ATP-BINDING PROTEIN"/>
    <property type="match status" value="1"/>
</dbReference>
<keyword evidence="2" id="KW-0813">Transport</keyword>
<dbReference type="InterPro" id="IPR003593">
    <property type="entry name" value="AAA+_ATPase"/>
</dbReference>
<protein>
    <submittedName>
        <fullName evidence="6">ABC transporter ATP-binding protein</fullName>
    </submittedName>
</protein>
<dbReference type="PANTHER" id="PTHR43335:SF4">
    <property type="entry name" value="ABC TRANSPORTER, ATP-BINDING PROTEIN"/>
    <property type="match status" value="1"/>
</dbReference>
<keyword evidence="3" id="KW-0547">Nucleotide-binding</keyword>
<dbReference type="Gene3D" id="3.40.50.300">
    <property type="entry name" value="P-loop containing nucleotide triphosphate hydrolases"/>
    <property type="match status" value="1"/>
</dbReference>
<sequence length="329" mass="35744">MLQSTQPMLTSGAEYTASAESLALRTRGLTKRYGQRLAVADLNLEVRRGEIFGFLGPNGAGKTTTIRMLLGLITPTAGSIEIFGQDLRRRASSVLPRVGALIETPALYLYMSGRDNLRAVASALGGVSERRIDEVLEMVGLRNRQKDRVKTYSLGMKQRLGVALALLHDPELLILDEPANGLDPAGIVEMRDLLHALAAQGKTIFISSHLLSEVQQICTRVGIIRLGRLVTVASVEELTRGRGEFIVRVERPQEALRLVRSQPWGASARLNESGELVSPAPGGRGRELNRFLMEAGFIPESLSPATLDLEQVFLQLTGNDSLIGGSALR</sequence>
<keyword evidence="4 6" id="KW-0067">ATP-binding</keyword>
<proteinExistence type="inferred from homology"/>
<dbReference type="Pfam" id="PF00005">
    <property type="entry name" value="ABC_tran"/>
    <property type="match status" value="1"/>
</dbReference>
<accession>A0A455T6F1</accession>